<protein>
    <recommendedName>
        <fullName evidence="4">Strictosidine synthase conserved region domain-containing protein</fullName>
    </recommendedName>
</protein>
<dbReference type="AlphaFoldDB" id="A0A8J4HBY3"/>
<reference evidence="5" key="1">
    <citation type="journal article" date="2020" name="mSystems">
        <title>Genome- and Community-Level Interaction Insights into Carbon Utilization and Element Cycling Functions of Hydrothermarchaeota in Hydrothermal Sediment.</title>
        <authorList>
            <person name="Zhou Z."/>
            <person name="Liu Y."/>
            <person name="Xu W."/>
            <person name="Pan J."/>
            <person name="Luo Z.H."/>
            <person name="Li M."/>
        </authorList>
    </citation>
    <scope>NUCLEOTIDE SEQUENCE</scope>
    <source>
        <strain evidence="5">SpSt-997</strain>
    </source>
</reference>
<comment type="similarity">
    <text evidence="1">Belongs to the strictosidine synthase family.</text>
</comment>
<evidence type="ECO:0000256" key="3">
    <source>
        <dbReference type="ARBA" id="ARBA00023180"/>
    </source>
</evidence>
<dbReference type="InterPro" id="IPR018119">
    <property type="entry name" value="Strictosidine_synth_cons-reg"/>
</dbReference>
<sequence>MANPISRLKMVIFGGRDERLSIPIMDGALKPNNVIEEAPVFALRPGLEDISVSPDGELYAACGDGVYRVLPDGTFAERAKYDRDVTALAVLADGALAVALGNAVVIDTAHAGRQIIERCDGRKLTAVNALHATPNGSLLITDGSATRPYPQWSNDLLEKGRSGRLLEYQMATRRTTTLAAGLSYAFGAFADSQGRILVSETWRHQISIVSGKTRQPAFSGLPGYPARFAPADGGGFWLSVFACRTQLVEFVLCEDDYRREMMRIVDPRYWVAPAMSSGHDFLEPLQGGGVKQMGILKPWAPPRSYGLVIRFGSDFIPRYSLHSRVGGKNHGIVAVAQRGDDLYVLSKGAGRILKVVLPQVREGLEL</sequence>
<evidence type="ECO:0000256" key="2">
    <source>
        <dbReference type="ARBA" id="ARBA00022553"/>
    </source>
</evidence>
<dbReference type="InterPro" id="IPR011042">
    <property type="entry name" value="6-blade_b-propeller_TolB-like"/>
</dbReference>
<dbReference type="Pfam" id="PF03088">
    <property type="entry name" value="Str_synth"/>
    <property type="match status" value="1"/>
</dbReference>
<evidence type="ECO:0000256" key="1">
    <source>
        <dbReference type="ARBA" id="ARBA00009191"/>
    </source>
</evidence>
<keyword evidence="2" id="KW-0597">Phosphoprotein</keyword>
<evidence type="ECO:0000259" key="4">
    <source>
        <dbReference type="Pfam" id="PF03088"/>
    </source>
</evidence>
<dbReference type="GO" id="GO:0016787">
    <property type="term" value="F:hydrolase activity"/>
    <property type="evidence" value="ECO:0007669"/>
    <property type="project" value="TreeGrafter"/>
</dbReference>
<comment type="caution">
    <text evidence="5">The sequence shown here is derived from an EMBL/GenBank/DDBJ whole genome shotgun (WGS) entry which is preliminary data.</text>
</comment>
<dbReference type="EMBL" id="DTQM01000238">
    <property type="protein sequence ID" value="HGC44045.1"/>
    <property type="molecule type" value="Genomic_DNA"/>
</dbReference>
<dbReference type="PANTHER" id="PTHR10426:SF88">
    <property type="entry name" value="ADIPOCYTE PLASMA MEMBRANE-ASSOCIATED PROTEIN HEMOMUCIN-RELATED"/>
    <property type="match status" value="1"/>
</dbReference>
<keyword evidence="3" id="KW-0325">Glycoprotein</keyword>
<proteinExistence type="inferred from homology"/>
<feature type="domain" description="Strictosidine synthase conserved region" evidence="4">
    <location>
        <begin position="128"/>
        <end position="206"/>
    </location>
</feature>
<dbReference type="Gene3D" id="2.120.10.30">
    <property type="entry name" value="TolB, C-terminal domain"/>
    <property type="match status" value="1"/>
</dbReference>
<organism evidence="5">
    <name type="scientific">Acidicaldus sp</name>
    <dbReference type="NCBI Taxonomy" id="1872105"/>
    <lineage>
        <taxon>Bacteria</taxon>
        <taxon>Pseudomonadati</taxon>
        <taxon>Pseudomonadota</taxon>
        <taxon>Alphaproteobacteria</taxon>
        <taxon>Acetobacterales</taxon>
        <taxon>Acetobacteraceae</taxon>
        <taxon>Acidicaldus</taxon>
    </lineage>
</organism>
<dbReference type="SUPFAM" id="SSF63829">
    <property type="entry name" value="Calcium-dependent phosphotriesterase"/>
    <property type="match status" value="1"/>
</dbReference>
<evidence type="ECO:0000313" key="5">
    <source>
        <dbReference type="EMBL" id="HGC44045.1"/>
    </source>
</evidence>
<accession>A0A8J4HBY3</accession>
<dbReference type="PANTHER" id="PTHR10426">
    <property type="entry name" value="STRICTOSIDINE SYNTHASE-RELATED"/>
    <property type="match status" value="1"/>
</dbReference>
<gene>
    <name evidence="5" type="ORF">ENY07_12620</name>
</gene>
<name>A0A8J4HBY3_9PROT</name>